<dbReference type="InterPro" id="IPR056304">
    <property type="entry name" value="Lip-like_C"/>
</dbReference>
<dbReference type="PANTHER" id="PTHR34043">
    <property type="entry name" value="ALPHA/BETA-HYDROLASES SUPERFAMILY PROTEIN"/>
    <property type="match status" value="1"/>
</dbReference>
<evidence type="ECO:0000256" key="2">
    <source>
        <dbReference type="ARBA" id="ARBA00022525"/>
    </source>
</evidence>
<evidence type="ECO:0000313" key="7">
    <source>
        <dbReference type="EMBL" id="PPQ67189.1"/>
    </source>
</evidence>
<dbReference type="Proteomes" id="UP000283269">
    <property type="component" value="Unassembled WGS sequence"/>
</dbReference>
<evidence type="ECO:0000256" key="5">
    <source>
        <dbReference type="ARBA" id="ARBA00023098"/>
    </source>
</evidence>
<protein>
    <recommendedName>
        <fullName evidence="6">Lipase-like C-terminal domain-containing protein</fullName>
    </recommendedName>
</protein>
<dbReference type="AlphaFoldDB" id="A0A409VLP3"/>
<dbReference type="GO" id="GO:0006629">
    <property type="term" value="P:lipid metabolic process"/>
    <property type="evidence" value="ECO:0007669"/>
    <property type="project" value="UniProtKB-KW"/>
</dbReference>
<feature type="non-terminal residue" evidence="7">
    <location>
        <position position="1"/>
    </location>
</feature>
<proteinExistence type="predicted"/>
<evidence type="ECO:0000256" key="3">
    <source>
        <dbReference type="ARBA" id="ARBA00022729"/>
    </source>
</evidence>
<dbReference type="InterPro" id="IPR029058">
    <property type="entry name" value="AB_hydrolase_fold"/>
</dbReference>
<organism evidence="7 8">
    <name type="scientific">Psilocybe cyanescens</name>
    <dbReference type="NCBI Taxonomy" id="93625"/>
    <lineage>
        <taxon>Eukaryota</taxon>
        <taxon>Fungi</taxon>
        <taxon>Dikarya</taxon>
        <taxon>Basidiomycota</taxon>
        <taxon>Agaricomycotina</taxon>
        <taxon>Agaricomycetes</taxon>
        <taxon>Agaricomycetidae</taxon>
        <taxon>Agaricales</taxon>
        <taxon>Agaricineae</taxon>
        <taxon>Strophariaceae</taxon>
        <taxon>Psilocybe</taxon>
    </lineage>
</organism>
<gene>
    <name evidence="7" type="ORF">CVT25_005790</name>
</gene>
<dbReference type="InParanoid" id="A0A409VLP3"/>
<feature type="domain" description="Lipase-like C-terminal" evidence="6">
    <location>
        <begin position="2"/>
        <end position="67"/>
    </location>
</feature>
<dbReference type="GO" id="GO:0005576">
    <property type="term" value="C:extracellular region"/>
    <property type="evidence" value="ECO:0007669"/>
    <property type="project" value="UniProtKB-SubCell"/>
</dbReference>
<keyword evidence="4" id="KW-0378">Hydrolase</keyword>
<keyword evidence="3" id="KW-0732">Signal</keyword>
<reference evidence="7 8" key="1">
    <citation type="journal article" date="2018" name="Evol. Lett.">
        <title>Horizontal gene cluster transfer increased hallucinogenic mushroom diversity.</title>
        <authorList>
            <person name="Reynolds H.T."/>
            <person name="Vijayakumar V."/>
            <person name="Gluck-Thaler E."/>
            <person name="Korotkin H.B."/>
            <person name="Matheny P.B."/>
            <person name="Slot J.C."/>
        </authorList>
    </citation>
    <scope>NUCLEOTIDE SEQUENCE [LARGE SCALE GENOMIC DNA]</scope>
    <source>
        <strain evidence="7 8">2631</strain>
    </source>
</reference>
<name>A0A409VLP3_PSICY</name>
<comment type="caution">
    <text evidence="7">The sequence shown here is derived from an EMBL/GenBank/DDBJ whole genome shotgun (WGS) entry which is preliminary data.</text>
</comment>
<dbReference type="Gene3D" id="3.40.50.1820">
    <property type="entry name" value="alpha/beta hydrolase"/>
    <property type="match status" value="1"/>
</dbReference>
<dbReference type="Pfam" id="PF24708">
    <property type="entry name" value="Lip_C"/>
    <property type="match status" value="1"/>
</dbReference>
<comment type="subcellular location">
    <subcellularLocation>
        <location evidence="1">Secreted</location>
    </subcellularLocation>
</comment>
<dbReference type="EMBL" id="NHYD01003976">
    <property type="protein sequence ID" value="PPQ67189.1"/>
    <property type="molecule type" value="Genomic_DNA"/>
</dbReference>
<keyword evidence="8" id="KW-1185">Reference proteome</keyword>
<evidence type="ECO:0000259" key="6">
    <source>
        <dbReference type="Pfam" id="PF24708"/>
    </source>
</evidence>
<dbReference type="OrthoDB" id="206848at2759"/>
<sequence>CELYYSLLGGTVDYGEEHSSTHRYSRYGRTFSNGLYPVWSKEKSLHFLGHSGRPTVIKLHDLLWRGQFGDKAHPDMILSLNAVCAPFRGTQLVCALGESLTDAPVVRPFSIGAFLARLVHIVAYYEPLLRVFLMSMRMPVHFRSAKPPLLRSLSSYGEWAELKDTAQYDMTFEVAETRAECLEGRVHPTPVIGVMSLSWCVARALELKTPSPRKWTYYAQSLSKPYQHQPPMTFSFTHILLYIPSTLIGIFDYHLLRPSLPFSQTKRLEQEIFRDSFGDGQSKTENIGVPEGQVEEYLANDGVVPVFSQWHPLPCA</sequence>
<accession>A0A409VLP3</accession>
<dbReference type="GO" id="GO:0016787">
    <property type="term" value="F:hydrolase activity"/>
    <property type="evidence" value="ECO:0007669"/>
    <property type="project" value="UniProtKB-KW"/>
</dbReference>
<keyword evidence="5" id="KW-0443">Lipid metabolism</keyword>
<dbReference type="PANTHER" id="PTHR34043:SF3">
    <property type="entry name" value="ALPHA_BETA-HYDROLASES SUPERFAMILY PROTEIN"/>
    <property type="match status" value="1"/>
</dbReference>
<evidence type="ECO:0000313" key="8">
    <source>
        <dbReference type="Proteomes" id="UP000283269"/>
    </source>
</evidence>
<keyword evidence="2" id="KW-0964">Secreted</keyword>
<dbReference type="STRING" id="93625.A0A409VLP3"/>
<evidence type="ECO:0000256" key="4">
    <source>
        <dbReference type="ARBA" id="ARBA00022801"/>
    </source>
</evidence>
<evidence type="ECO:0000256" key="1">
    <source>
        <dbReference type="ARBA" id="ARBA00004613"/>
    </source>
</evidence>